<organism evidence="4 5">
    <name type="scientific">Rhodospira trueperi</name>
    <dbReference type="NCBI Taxonomy" id="69960"/>
    <lineage>
        <taxon>Bacteria</taxon>
        <taxon>Pseudomonadati</taxon>
        <taxon>Pseudomonadota</taxon>
        <taxon>Alphaproteobacteria</taxon>
        <taxon>Rhodospirillales</taxon>
        <taxon>Rhodospirillaceae</taxon>
        <taxon>Rhodospira</taxon>
    </lineage>
</organism>
<dbReference type="GO" id="GO:0016747">
    <property type="term" value="F:acyltransferase activity, transferring groups other than amino-acyl groups"/>
    <property type="evidence" value="ECO:0007669"/>
    <property type="project" value="InterPro"/>
</dbReference>
<dbReference type="SUPFAM" id="SSF55729">
    <property type="entry name" value="Acyl-CoA N-acyltransferases (Nat)"/>
    <property type="match status" value="1"/>
</dbReference>
<keyword evidence="5" id="KW-1185">Reference proteome</keyword>
<dbReference type="GO" id="GO:0005840">
    <property type="term" value="C:ribosome"/>
    <property type="evidence" value="ECO:0007669"/>
    <property type="project" value="UniProtKB-KW"/>
</dbReference>
<reference evidence="4 5" key="1">
    <citation type="submission" date="2016-10" db="EMBL/GenBank/DDBJ databases">
        <authorList>
            <person name="de Groot N.N."/>
        </authorList>
    </citation>
    <scope>NUCLEOTIDE SEQUENCE [LARGE SCALE GENOMIC DNA]</scope>
    <source>
        <strain evidence="4 5">ATCC 700224</strain>
    </source>
</reference>
<evidence type="ECO:0000259" key="3">
    <source>
        <dbReference type="PROSITE" id="PS51186"/>
    </source>
</evidence>
<dbReference type="PROSITE" id="PS51186">
    <property type="entry name" value="GNAT"/>
    <property type="match status" value="1"/>
</dbReference>
<gene>
    <name evidence="4" type="ORF">SAMN05421720_101623</name>
</gene>
<protein>
    <submittedName>
        <fullName evidence="4">Ribosomal protein S18 acetylase RimI</fullName>
    </submittedName>
</protein>
<evidence type="ECO:0000256" key="2">
    <source>
        <dbReference type="ARBA" id="ARBA00023315"/>
    </source>
</evidence>
<dbReference type="AlphaFoldDB" id="A0A1G6XT24"/>
<evidence type="ECO:0000313" key="5">
    <source>
        <dbReference type="Proteomes" id="UP000199412"/>
    </source>
</evidence>
<dbReference type="InterPro" id="IPR016181">
    <property type="entry name" value="Acyl_CoA_acyltransferase"/>
</dbReference>
<dbReference type="InterPro" id="IPR000182">
    <property type="entry name" value="GNAT_dom"/>
</dbReference>
<dbReference type="STRING" id="69960.SAMN05421720_101623"/>
<keyword evidence="1" id="KW-0808">Transferase</keyword>
<keyword evidence="4" id="KW-0687">Ribonucleoprotein</keyword>
<proteinExistence type="predicted"/>
<sequence>MGASAGLHHAMRIRPATPDDAPCLPAIERSSGAVFRSLPDLAWVADDDVQSEACHLDLIARGKAWVCVDEDDRPTGFLNGHGVGDVFHILQMAVLHDLQGRGLGVALIEEAKRFSMSRNMRALTLTTFRDVPWNAPFYRRRGFRILDEHELDERLRGILNHEAEAGFPRERRCAMALVSRTWPGASRAYHRWRPIPAWIKRSAMGAAANGIFPSGSQAGS</sequence>
<dbReference type="Proteomes" id="UP000199412">
    <property type="component" value="Unassembled WGS sequence"/>
</dbReference>
<keyword evidence="2" id="KW-0012">Acyltransferase</keyword>
<evidence type="ECO:0000313" key="4">
    <source>
        <dbReference type="EMBL" id="SDD81349.1"/>
    </source>
</evidence>
<dbReference type="Gene3D" id="3.40.630.30">
    <property type="match status" value="1"/>
</dbReference>
<dbReference type="PANTHER" id="PTHR43800">
    <property type="entry name" value="PEPTIDYL-LYSINE N-ACETYLTRANSFERASE YJAB"/>
    <property type="match status" value="1"/>
</dbReference>
<feature type="domain" description="N-acetyltransferase" evidence="3">
    <location>
        <begin position="11"/>
        <end position="162"/>
    </location>
</feature>
<name>A0A1G6XT24_9PROT</name>
<dbReference type="PANTHER" id="PTHR43800:SF1">
    <property type="entry name" value="PEPTIDYL-LYSINE N-ACETYLTRANSFERASE YJAB"/>
    <property type="match status" value="1"/>
</dbReference>
<evidence type="ECO:0000256" key="1">
    <source>
        <dbReference type="ARBA" id="ARBA00022679"/>
    </source>
</evidence>
<dbReference type="CDD" id="cd04301">
    <property type="entry name" value="NAT_SF"/>
    <property type="match status" value="1"/>
</dbReference>
<dbReference type="Pfam" id="PF00583">
    <property type="entry name" value="Acetyltransf_1"/>
    <property type="match status" value="1"/>
</dbReference>
<dbReference type="EMBL" id="FNAP01000001">
    <property type="protein sequence ID" value="SDD81349.1"/>
    <property type="molecule type" value="Genomic_DNA"/>
</dbReference>
<keyword evidence="4" id="KW-0689">Ribosomal protein</keyword>
<accession>A0A1G6XT24</accession>